<dbReference type="Proteomes" id="UP000660262">
    <property type="component" value="Unassembled WGS sequence"/>
</dbReference>
<evidence type="ECO:0000313" key="7">
    <source>
        <dbReference type="EMBL" id="GHP03186.1"/>
    </source>
</evidence>
<keyword evidence="5" id="KW-0175">Coiled coil</keyword>
<keyword evidence="2" id="KW-0963">Cytoplasm</keyword>
<evidence type="ECO:0000256" key="2">
    <source>
        <dbReference type="ARBA" id="ARBA00022490"/>
    </source>
</evidence>
<reference evidence="7" key="1">
    <citation type="submission" date="2020-10" db="EMBL/GenBank/DDBJ databases">
        <title>Unveiling of a novel bifunctional photoreceptor, Dualchrome1, isolated from a cosmopolitan green alga.</title>
        <authorList>
            <person name="Suzuki S."/>
            <person name="Kawachi M."/>
        </authorList>
    </citation>
    <scope>NUCLEOTIDE SEQUENCE</scope>
    <source>
        <strain evidence="7">NIES 2893</strain>
    </source>
</reference>
<accession>A0A830H7J0</accession>
<dbReference type="GO" id="GO:0005814">
    <property type="term" value="C:centriole"/>
    <property type="evidence" value="ECO:0007669"/>
    <property type="project" value="UniProtKB-SubCell"/>
</dbReference>
<dbReference type="AlphaFoldDB" id="A0A830H7J0"/>
<dbReference type="OrthoDB" id="543507at2759"/>
<evidence type="ECO:0000256" key="3">
    <source>
        <dbReference type="ARBA" id="ARBA00023212"/>
    </source>
</evidence>
<comment type="subcellular location">
    <subcellularLocation>
        <location evidence="1">Cytoplasm</location>
        <location evidence="1">Cytoskeleton</location>
        <location evidence="1">Microtubule organizing center</location>
        <location evidence="1">Centrosome</location>
        <location evidence="1">Centriole</location>
    </subcellularLocation>
</comment>
<evidence type="ECO:0000313" key="8">
    <source>
        <dbReference type="Proteomes" id="UP000660262"/>
    </source>
</evidence>
<evidence type="ECO:0000256" key="5">
    <source>
        <dbReference type="SAM" id="Coils"/>
    </source>
</evidence>
<comment type="similarity">
    <text evidence="4">Belongs to the CEP135/TSGA10 family.</text>
</comment>
<organism evidence="7 8">
    <name type="scientific">Pycnococcus provasolii</name>
    <dbReference type="NCBI Taxonomy" id="41880"/>
    <lineage>
        <taxon>Eukaryota</taxon>
        <taxon>Viridiplantae</taxon>
        <taxon>Chlorophyta</taxon>
        <taxon>Pseudoscourfieldiophyceae</taxon>
        <taxon>Pseudoscourfieldiales</taxon>
        <taxon>Pycnococcaceae</taxon>
        <taxon>Pycnococcus</taxon>
    </lineage>
</organism>
<name>A0A830H7J0_9CHLO</name>
<comment type="caution">
    <text evidence="7">The sequence shown here is derived from an EMBL/GenBank/DDBJ whole genome shotgun (WGS) entry which is preliminary data.</text>
</comment>
<evidence type="ECO:0000256" key="1">
    <source>
        <dbReference type="ARBA" id="ARBA00004114"/>
    </source>
</evidence>
<evidence type="ECO:0000256" key="6">
    <source>
        <dbReference type="SAM" id="MobiDB-lite"/>
    </source>
</evidence>
<protein>
    <submittedName>
        <fullName evidence="7">Uncharacterized protein</fullName>
    </submittedName>
</protein>
<sequence>MVTPGDGGDGSLQLLPERQMHLLRRKLEALSYTEKLDATSGALVERLVDDLVHTTESYRTLKMQAAKQAAETEACQSKVEVLKKDNARLLQENNSLHMGLIARSEHEDAVETTSSLAQRKMEDEMAELLFFKSESVGKMKSLESENDALKKRAQSLLAAANETTKRAAGVDDMPAVTPARLALSHTLDAPTPARQTAFERAQRDLVQAADARVSALERNLSSSRESARKDRAALPSQYSQAWHSC</sequence>
<dbReference type="InterPro" id="IPR051877">
    <property type="entry name" value="Centriole_BasalBody_StrucProt"/>
</dbReference>
<feature type="compositionally biased region" description="Polar residues" evidence="6">
    <location>
        <begin position="236"/>
        <end position="245"/>
    </location>
</feature>
<feature type="region of interest" description="Disordered" evidence="6">
    <location>
        <begin position="217"/>
        <end position="245"/>
    </location>
</feature>
<dbReference type="EMBL" id="BNJQ01000005">
    <property type="protein sequence ID" value="GHP03186.1"/>
    <property type="molecule type" value="Genomic_DNA"/>
</dbReference>
<feature type="coiled-coil region" evidence="5">
    <location>
        <begin position="132"/>
        <end position="166"/>
    </location>
</feature>
<evidence type="ECO:0000256" key="4">
    <source>
        <dbReference type="ARBA" id="ARBA00038123"/>
    </source>
</evidence>
<keyword evidence="8" id="KW-1185">Reference proteome</keyword>
<dbReference type="PANTHER" id="PTHR20544">
    <property type="entry name" value="CENTROSOMAL PROTEIN CEP135"/>
    <property type="match status" value="1"/>
</dbReference>
<keyword evidence="3" id="KW-0206">Cytoskeleton</keyword>
<proteinExistence type="inferred from homology"/>
<dbReference type="PANTHER" id="PTHR20544:SF2">
    <property type="entry name" value="TESTIS SPECIFIC 10"/>
    <property type="match status" value="1"/>
</dbReference>
<gene>
    <name evidence="7" type="ORF">PPROV_000194100</name>
</gene>